<keyword evidence="1" id="KW-0472">Membrane</keyword>
<evidence type="ECO:0000313" key="2">
    <source>
        <dbReference type="EMBL" id="ABL78330.1"/>
    </source>
</evidence>
<dbReference type="Proteomes" id="UP000000641">
    <property type="component" value="Chromosome"/>
</dbReference>
<keyword evidence="1" id="KW-0812">Transmembrane</keyword>
<name>A1RYQ0_THEPD</name>
<dbReference type="eggNOG" id="arCOG03794">
    <property type="taxonomic scope" value="Archaea"/>
</dbReference>
<dbReference type="EnsemblBacteria" id="ABL78330">
    <property type="protein sequence ID" value="ABL78330"/>
    <property type="gene ID" value="Tpen_0929"/>
</dbReference>
<feature type="transmembrane region" description="Helical" evidence="1">
    <location>
        <begin position="105"/>
        <end position="126"/>
    </location>
</feature>
<evidence type="ECO:0000256" key="1">
    <source>
        <dbReference type="SAM" id="Phobius"/>
    </source>
</evidence>
<protein>
    <recommendedName>
        <fullName evidence="4">ECF transporter S component</fullName>
    </recommendedName>
</protein>
<reference evidence="3" key="1">
    <citation type="journal article" date="2008" name="J. Bacteriol.">
        <title>Genome sequence of Thermofilum pendens reveals an exceptional loss of biosynthetic pathways without genome reduction.</title>
        <authorList>
            <person name="Anderson I."/>
            <person name="Rodriguez J."/>
            <person name="Susanti D."/>
            <person name="Porat I."/>
            <person name="Reich C."/>
            <person name="Ulrich L.E."/>
            <person name="Elkins J.G."/>
            <person name="Mavromatis K."/>
            <person name="Lykidis A."/>
            <person name="Kim E."/>
            <person name="Thompson L.S."/>
            <person name="Nolan M."/>
            <person name="Land M."/>
            <person name="Copeland A."/>
            <person name="Lapidus A."/>
            <person name="Lucas S."/>
            <person name="Detter C."/>
            <person name="Zhulin I.B."/>
            <person name="Olsen G.J."/>
            <person name="Whitman W."/>
            <person name="Mukhopadhyay B."/>
            <person name="Bristow J."/>
            <person name="Kyrpides N."/>
        </authorList>
    </citation>
    <scope>NUCLEOTIDE SEQUENCE [LARGE SCALE GENOMIC DNA]</scope>
    <source>
        <strain evidence="3">DSM 2475 / Hrk 5</strain>
    </source>
</reference>
<keyword evidence="3" id="KW-1185">Reference proteome</keyword>
<evidence type="ECO:0008006" key="4">
    <source>
        <dbReference type="Google" id="ProtNLM"/>
    </source>
</evidence>
<dbReference type="KEGG" id="tpe:Tpen_0929"/>
<accession>A1RYQ0</accession>
<dbReference type="HOGENOM" id="CLU_1521947_0_0_2"/>
<dbReference type="Gene3D" id="1.10.1760.20">
    <property type="match status" value="1"/>
</dbReference>
<gene>
    <name evidence="2" type="ordered locus">Tpen_0929</name>
</gene>
<feature type="transmembrane region" description="Helical" evidence="1">
    <location>
        <begin position="79"/>
        <end position="98"/>
    </location>
</feature>
<dbReference type="EMBL" id="CP000505">
    <property type="protein sequence ID" value="ABL78330.1"/>
    <property type="molecule type" value="Genomic_DNA"/>
</dbReference>
<organism evidence="2 3">
    <name type="scientific">Thermofilum pendens (strain DSM 2475 / Hrk 5)</name>
    <dbReference type="NCBI Taxonomy" id="368408"/>
    <lineage>
        <taxon>Archaea</taxon>
        <taxon>Thermoproteota</taxon>
        <taxon>Thermoprotei</taxon>
        <taxon>Thermofilales</taxon>
        <taxon>Thermofilaceae</taxon>
        <taxon>Thermofilum</taxon>
    </lineage>
</organism>
<keyword evidence="1" id="KW-1133">Transmembrane helix</keyword>
<feature type="transmembrane region" description="Helical" evidence="1">
    <location>
        <begin position="146"/>
        <end position="168"/>
    </location>
</feature>
<evidence type="ECO:0000313" key="3">
    <source>
        <dbReference type="Proteomes" id="UP000000641"/>
    </source>
</evidence>
<sequence length="177" mass="18987">MPSPVNRTAKLSLTALTAALALAFSVLKLEAPFPVLPYLKFDLAEVPVTLGFLLCGLPYGVAAETVHFLGLVARGADPLGAFMKFLAVVSMFLGAYRFSSAVTRLALGVAARVAAMTLASYAYFYLLFPGFLGYALKYTGSVYALFAYTALFNVIHGAATMALSMLVVREVKKRVRI</sequence>
<dbReference type="AlphaFoldDB" id="A1RYQ0"/>
<proteinExistence type="predicted"/>